<gene>
    <name evidence="6" type="primary">hpf</name>
    <name evidence="6" type="ORF">ACFFIT_00910</name>
</gene>
<dbReference type="PANTHER" id="PTHR33231">
    <property type="entry name" value="30S RIBOSOMAL PROTEIN"/>
    <property type="match status" value="1"/>
</dbReference>
<reference evidence="6 7" key="1">
    <citation type="submission" date="2024-09" db="EMBL/GenBank/DDBJ databases">
        <authorList>
            <person name="Sun Q."/>
            <person name="Mori K."/>
        </authorList>
    </citation>
    <scope>NUCLEOTIDE SEQUENCE [LARGE SCALE GENOMIC DNA]</scope>
    <source>
        <strain evidence="6 7">CCM 8545</strain>
    </source>
</reference>
<proteinExistence type="inferred from homology"/>
<evidence type="ECO:0000313" key="7">
    <source>
        <dbReference type="Proteomes" id="UP001589758"/>
    </source>
</evidence>
<organism evidence="6 7">
    <name type="scientific">Thorsellia kenyensis</name>
    <dbReference type="NCBI Taxonomy" id="1549888"/>
    <lineage>
        <taxon>Bacteria</taxon>
        <taxon>Pseudomonadati</taxon>
        <taxon>Pseudomonadota</taxon>
        <taxon>Gammaproteobacteria</taxon>
        <taxon>Enterobacterales</taxon>
        <taxon>Thorselliaceae</taxon>
        <taxon>Thorsellia</taxon>
    </lineage>
</organism>
<evidence type="ECO:0000256" key="1">
    <source>
        <dbReference type="ARBA" id="ARBA00022845"/>
    </source>
</evidence>
<sequence>MQISIVGHHIEITQAINEFVESKFPKLTQYFDRINKAQVVLHIEGVNRIAETTLFVNGGEIHAKAEHDSDMYAAMDILLDKLARQLTKHKEKMRN</sequence>
<dbReference type="InterPro" id="IPR036567">
    <property type="entry name" value="RHF-like"/>
</dbReference>
<evidence type="ECO:0000256" key="2">
    <source>
        <dbReference type="ARBA" id="ARBA00038434"/>
    </source>
</evidence>
<dbReference type="NCBIfam" id="TIGR00741">
    <property type="entry name" value="yfiA"/>
    <property type="match status" value="1"/>
</dbReference>
<accession>A0ABV6C6T0</accession>
<dbReference type="EMBL" id="JBHLXE010000013">
    <property type="protein sequence ID" value="MFC0178674.1"/>
    <property type="molecule type" value="Genomic_DNA"/>
</dbReference>
<name>A0ABV6C6T0_9GAMM</name>
<keyword evidence="1" id="KW-0810">Translation regulation</keyword>
<dbReference type="CDD" id="cd00552">
    <property type="entry name" value="RaiA"/>
    <property type="match status" value="1"/>
</dbReference>
<evidence type="ECO:0000313" key="6">
    <source>
        <dbReference type="EMBL" id="MFC0178674.1"/>
    </source>
</evidence>
<dbReference type="NCBIfam" id="NF007780">
    <property type="entry name" value="PRK10470.1"/>
    <property type="match status" value="1"/>
</dbReference>
<keyword evidence="7" id="KW-1185">Reference proteome</keyword>
<dbReference type="InterPro" id="IPR050574">
    <property type="entry name" value="HPF/YfiA_ribosome-assoc"/>
</dbReference>
<dbReference type="InterPro" id="IPR003489">
    <property type="entry name" value="RHF/RaiA"/>
</dbReference>
<comment type="subunit">
    <text evidence="3">Associates exclusively with 100S ribosomes, which are dimers of 70S ribosomes.</text>
</comment>
<evidence type="ECO:0000256" key="3">
    <source>
        <dbReference type="ARBA" id="ARBA00038695"/>
    </source>
</evidence>
<evidence type="ECO:0000256" key="4">
    <source>
        <dbReference type="ARBA" id="ARBA00041148"/>
    </source>
</evidence>
<dbReference type="RefSeq" id="WP_385875525.1">
    <property type="nucleotide sequence ID" value="NZ_JBHLXE010000013.1"/>
</dbReference>
<dbReference type="SUPFAM" id="SSF69754">
    <property type="entry name" value="Ribosome binding protein Y (YfiA homologue)"/>
    <property type="match status" value="1"/>
</dbReference>
<dbReference type="Proteomes" id="UP001589758">
    <property type="component" value="Unassembled WGS sequence"/>
</dbReference>
<dbReference type="Pfam" id="PF02482">
    <property type="entry name" value="Ribosomal_S30AE"/>
    <property type="match status" value="1"/>
</dbReference>
<comment type="similarity">
    <text evidence="2">Belongs to the HPF/YfiA ribosome-associated protein family. Short HPF subfamily.</text>
</comment>
<dbReference type="Gene3D" id="3.30.160.100">
    <property type="entry name" value="Ribosome hibernation promotion factor-like"/>
    <property type="match status" value="1"/>
</dbReference>
<comment type="caution">
    <text evidence="6">The sequence shown here is derived from an EMBL/GenBank/DDBJ whole genome shotgun (WGS) entry which is preliminary data.</text>
</comment>
<evidence type="ECO:0000256" key="5">
    <source>
        <dbReference type="ARBA" id="ARBA00041319"/>
    </source>
</evidence>
<dbReference type="PANTHER" id="PTHR33231:SF1">
    <property type="entry name" value="30S RIBOSOMAL PROTEIN"/>
    <property type="match status" value="1"/>
</dbReference>
<protein>
    <recommendedName>
        <fullName evidence="4">Ribosome hibernation promoting factor</fullName>
    </recommendedName>
    <alternativeName>
        <fullName evidence="5">Hibernation factor HPF</fullName>
    </alternativeName>
</protein>